<proteinExistence type="predicted"/>
<evidence type="ECO:0000259" key="2">
    <source>
        <dbReference type="Pfam" id="PF26347"/>
    </source>
</evidence>
<dbReference type="InterPro" id="IPR058620">
    <property type="entry name" value="YtrI_C"/>
</dbReference>
<gene>
    <name evidence="3" type="ORF">LX24_00121</name>
</gene>
<keyword evidence="4" id="KW-1185">Reference proteome</keyword>
<dbReference type="Pfam" id="PF26347">
    <property type="entry name" value="YtrI_sporulation"/>
    <property type="match status" value="1"/>
</dbReference>
<sequence length="160" mass="18259">MKKRLLFGLAVFLLGLITGAALTGVIIGKQIDDLYIKNRSLADNLAVTEKELEQLRQASEALHTNVVTKISTRISFAEECDYSEYEKSTIELTVEKKVREWLKIISGQELDTINYLLVPRIVDNREMEVEGKKIRLKVMLVVLSEHVIVYLEIIPIQNMV</sequence>
<feature type="domain" description="Sporulation membrane protein YtrI C-terminal" evidence="2">
    <location>
        <begin position="87"/>
        <end position="153"/>
    </location>
</feature>
<accession>A0A5S4ZY59</accession>
<evidence type="ECO:0000313" key="3">
    <source>
        <dbReference type="EMBL" id="TYO97838.1"/>
    </source>
</evidence>
<dbReference type="Proteomes" id="UP000323166">
    <property type="component" value="Unassembled WGS sequence"/>
</dbReference>
<organism evidence="3 4">
    <name type="scientific">Desulfallas thermosapovorans DSM 6562</name>
    <dbReference type="NCBI Taxonomy" id="1121431"/>
    <lineage>
        <taxon>Bacteria</taxon>
        <taxon>Bacillati</taxon>
        <taxon>Bacillota</taxon>
        <taxon>Clostridia</taxon>
        <taxon>Eubacteriales</taxon>
        <taxon>Desulfallaceae</taxon>
        <taxon>Desulfallas</taxon>
    </lineage>
</organism>
<dbReference type="AlphaFoldDB" id="A0A5S4ZY59"/>
<comment type="caution">
    <text evidence="3">The sequence shown here is derived from an EMBL/GenBank/DDBJ whole genome shotgun (WGS) entry which is preliminary data.</text>
</comment>
<evidence type="ECO:0000313" key="4">
    <source>
        <dbReference type="Proteomes" id="UP000323166"/>
    </source>
</evidence>
<reference evidence="3 4" key="1">
    <citation type="submission" date="2019-07" db="EMBL/GenBank/DDBJ databases">
        <title>Genomic Encyclopedia of Type Strains, Phase I: the one thousand microbial genomes (KMG-I) project.</title>
        <authorList>
            <person name="Kyrpides N."/>
        </authorList>
    </citation>
    <scope>NUCLEOTIDE SEQUENCE [LARGE SCALE GENOMIC DNA]</scope>
    <source>
        <strain evidence="3 4">DSM 6562</strain>
    </source>
</reference>
<dbReference type="EMBL" id="VNHM01000001">
    <property type="protein sequence ID" value="TYO97838.1"/>
    <property type="molecule type" value="Genomic_DNA"/>
</dbReference>
<dbReference type="RefSeq" id="WP_166510199.1">
    <property type="nucleotide sequence ID" value="NZ_VNHM01000001.1"/>
</dbReference>
<protein>
    <recommendedName>
        <fullName evidence="2">Sporulation membrane protein YtrI C-terminal domain-containing protein</fullName>
    </recommendedName>
</protein>
<evidence type="ECO:0000256" key="1">
    <source>
        <dbReference type="SAM" id="Coils"/>
    </source>
</evidence>
<keyword evidence="1" id="KW-0175">Coiled coil</keyword>
<feature type="coiled-coil region" evidence="1">
    <location>
        <begin position="38"/>
        <end position="65"/>
    </location>
</feature>
<name>A0A5S4ZY59_9FIRM</name>